<dbReference type="Proteomes" id="UP000008524">
    <property type="component" value="Chromosome 9"/>
</dbReference>
<dbReference type="KEGG" id="tbr:Tb09.160.1340"/>
<dbReference type="InParanoid" id="Q38FQ2"/>
<dbReference type="GeneID" id="3660345"/>
<evidence type="ECO:0000313" key="1">
    <source>
        <dbReference type="EMBL" id="EAN76368.1"/>
    </source>
</evidence>
<gene>
    <name evidence="1" type="ORF">Tb09.160.1340</name>
</gene>
<accession>Q38FQ2</accession>
<dbReference type="AlphaFoldDB" id="Q38FQ2"/>
<dbReference type="EMBL" id="CM000207">
    <property type="protein sequence ID" value="EAN76368.1"/>
    <property type="molecule type" value="Genomic_DNA"/>
</dbReference>
<sequence>MGALMHLLVGERKKSKKKYGDVASQSIMPGR</sequence>
<reference evidence="1 2" key="1">
    <citation type="journal article" date="2005" name="Science">
        <title>Comparative genomics of trypanosomatid parasitic protozoa.</title>
        <authorList>
            <person name="El-Sayed N.M."/>
            <person name="Myler P.J."/>
            <person name="Blandin G."/>
            <person name="Berriman M."/>
            <person name="Crabtree J."/>
            <person name="Aggarwal G."/>
            <person name="Caler E."/>
            <person name="Renauld H."/>
            <person name="Worthey E.A."/>
            <person name="Hertz-Fowler C."/>
            <person name="Ghedin E."/>
            <person name="Peacock C."/>
            <person name="Bartholomeu D.C."/>
            <person name="Haas B.J."/>
            <person name="Tran A.N."/>
            <person name="Wortman J.R."/>
            <person name="Alsmark U.C."/>
            <person name="Angiuoli S."/>
            <person name="Anupama A."/>
            <person name="Badger J."/>
            <person name="Bringaud F."/>
            <person name="Cadag E."/>
            <person name="Carlton J.M."/>
            <person name="Cerqueira G.C."/>
            <person name="Creasy T."/>
            <person name="Delcher A.L."/>
            <person name="Djikeng A."/>
            <person name="Embley T.M."/>
            <person name="Hauser C."/>
            <person name="Ivens A.C."/>
            <person name="Kummerfeld S.K."/>
            <person name="Pereira-Leal J.B."/>
            <person name="Nilsson D."/>
            <person name="Peterson J."/>
            <person name="Salzberg S.L."/>
            <person name="Shallom J."/>
            <person name="Silva J.C."/>
            <person name="Sundaram J."/>
            <person name="Westenberger S."/>
            <person name="White O."/>
            <person name="Melville S.E."/>
            <person name="Donelson J.E."/>
            <person name="Andersson B."/>
            <person name="Stuart K.D."/>
            <person name="Hall N."/>
        </authorList>
    </citation>
    <scope>NUCLEOTIDE SEQUENCE [LARGE SCALE GENOMIC DNA]</scope>
    <source>
        <strain evidence="1 2">927/4 GUTat10.1</strain>
    </source>
</reference>
<reference evidence="1 2" key="2">
    <citation type="journal article" date="2005" name="Science">
        <title>The genome of the African trypanosome Trypanosoma brucei.</title>
        <authorList>
            <person name="Berriman M."/>
            <person name="Ghedin E."/>
            <person name="Hertz-Fowler C."/>
            <person name="Blandin G."/>
            <person name="Renauld H."/>
            <person name="Bartholomeu D.C."/>
            <person name="Lennard N.J."/>
            <person name="Caler E."/>
            <person name="Hamlin N.E."/>
            <person name="Haas B."/>
            <person name="Bohme U."/>
            <person name="Hannick L."/>
            <person name="Aslett M.A."/>
            <person name="Shallom J."/>
            <person name="Marcello L."/>
            <person name="Hou L."/>
            <person name="Wickstead B."/>
            <person name="Alsmark U.C."/>
            <person name="Arrowsmith C."/>
            <person name="Atkin R.J."/>
            <person name="Barron A.J."/>
            <person name="Bringaud F."/>
            <person name="Brooks K."/>
            <person name="Carrington M."/>
            <person name="Cherevach I."/>
            <person name="Chillingworth T.J."/>
            <person name="Churcher C."/>
            <person name="Clark L.N."/>
            <person name="Corton C.H."/>
            <person name="Cronin A."/>
            <person name="Davies R.M."/>
            <person name="Doggett J."/>
            <person name="Djikeng A."/>
            <person name="Feldblyum T."/>
            <person name="Field M.C."/>
            <person name="Fraser A."/>
            <person name="Goodhead I."/>
            <person name="Hance Z."/>
            <person name="Harper D."/>
            <person name="Harris B.R."/>
            <person name="Hauser H."/>
            <person name="Hostetler J."/>
            <person name="Ivens A."/>
            <person name="Jagels K."/>
            <person name="Johnson D."/>
            <person name="Johnson J."/>
            <person name="Jones K."/>
            <person name="Kerhornou A.X."/>
            <person name="Koo H."/>
            <person name="Larke N."/>
            <person name="Landfear S."/>
            <person name="Larkin C."/>
            <person name="Leech V."/>
            <person name="Line A."/>
            <person name="Lord A."/>
            <person name="Macleod A."/>
            <person name="Mooney P.J."/>
            <person name="Moule S."/>
            <person name="Martin D.M."/>
            <person name="Morgan G.W."/>
            <person name="Mungall K."/>
            <person name="Norbertczak H."/>
            <person name="Ormond D."/>
            <person name="Pai G."/>
            <person name="Peacock C.S."/>
            <person name="Peterson J."/>
            <person name="Quail M.A."/>
            <person name="Rabbinowitsch E."/>
            <person name="Rajandream M.A."/>
            <person name="Reitter C."/>
            <person name="Salzberg S.L."/>
            <person name="Sanders M."/>
            <person name="Schobel S."/>
            <person name="Sharp S."/>
            <person name="Simmonds M."/>
            <person name="Simpson A.J."/>
            <person name="Tallon L."/>
            <person name="Turner C.M."/>
            <person name="Tait A."/>
            <person name="Tivey A.R."/>
            <person name="Van Aken S."/>
            <person name="Walker D."/>
            <person name="Wanless D."/>
            <person name="Wang S."/>
            <person name="White B."/>
            <person name="White O."/>
            <person name="Whitehead S."/>
            <person name="Woodward J."/>
            <person name="Wortman J."/>
            <person name="Adams M.D."/>
            <person name="Embley T.M."/>
            <person name="Gull K."/>
            <person name="Ullu E."/>
            <person name="Barry J.D."/>
            <person name="Fairlamb A.H."/>
            <person name="Opperdoes F."/>
            <person name="Barrell B.G."/>
            <person name="Donelson J.E."/>
            <person name="Hall N."/>
            <person name="Fraser C.M."/>
            <person name="Melville S.E."/>
            <person name="El-Sayed N.M."/>
        </authorList>
    </citation>
    <scope>NUCLEOTIDE SEQUENCE [LARGE SCALE GENOMIC DNA]</scope>
    <source>
        <strain evidence="1 2">927/4 GUTat10.1</strain>
    </source>
</reference>
<protein>
    <submittedName>
        <fullName evidence="1">Uncharacterized protein</fullName>
    </submittedName>
</protein>
<dbReference type="PaxDb" id="5691-EAN76368"/>
<dbReference type="RefSeq" id="XP_024498420.1">
    <property type="nucleotide sequence ID" value="XM_024642633.1"/>
</dbReference>
<name>Q38FQ2_TRYB2</name>
<proteinExistence type="predicted"/>
<evidence type="ECO:0000313" key="2">
    <source>
        <dbReference type="Proteomes" id="UP000008524"/>
    </source>
</evidence>
<keyword evidence="2" id="KW-1185">Reference proteome</keyword>
<organism evidence="1 2">
    <name type="scientific">Trypanosoma brucei brucei (strain 927/4 GUTat10.1)</name>
    <dbReference type="NCBI Taxonomy" id="185431"/>
    <lineage>
        <taxon>Eukaryota</taxon>
        <taxon>Discoba</taxon>
        <taxon>Euglenozoa</taxon>
        <taxon>Kinetoplastea</taxon>
        <taxon>Metakinetoplastina</taxon>
        <taxon>Trypanosomatida</taxon>
        <taxon>Trypanosomatidae</taxon>
        <taxon>Trypanosoma</taxon>
    </lineage>
</organism>